<keyword evidence="1" id="KW-0812">Transmembrane</keyword>
<proteinExistence type="predicted"/>
<keyword evidence="1" id="KW-1133">Transmembrane helix</keyword>
<reference evidence="2 3" key="1">
    <citation type="submission" date="2020-08" db="EMBL/GenBank/DDBJ databases">
        <authorList>
            <person name="Koutsovoulos G."/>
            <person name="Danchin GJ E."/>
        </authorList>
    </citation>
    <scope>NUCLEOTIDE SEQUENCE [LARGE SCALE GENOMIC DNA]</scope>
</reference>
<accession>A0A6V7UQQ5</accession>
<sequence length="57" mass="7031">MERQINFKMMKEELRNYEMLSYVCPCRPALLCLLFILFFCLHFFHYHMKLPIIDGKN</sequence>
<dbReference type="AlphaFoldDB" id="A0A6V7UQQ5"/>
<feature type="transmembrane region" description="Helical" evidence="1">
    <location>
        <begin position="20"/>
        <end position="44"/>
    </location>
</feature>
<comment type="caution">
    <text evidence="2">The sequence shown here is derived from an EMBL/GenBank/DDBJ whole genome shotgun (WGS) entry which is preliminary data.</text>
</comment>
<gene>
    <name evidence="2" type="ORF">MENT_LOCUS16243</name>
</gene>
<dbReference type="Proteomes" id="UP000580250">
    <property type="component" value="Unassembled WGS sequence"/>
</dbReference>
<evidence type="ECO:0000313" key="3">
    <source>
        <dbReference type="Proteomes" id="UP000580250"/>
    </source>
</evidence>
<keyword evidence="1" id="KW-0472">Membrane</keyword>
<evidence type="ECO:0000256" key="1">
    <source>
        <dbReference type="SAM" id="Phobius"/>
    </source>
</evidence>
<dbReference type="EMBL" id="CAJEWN010000100">
    <property type="protein sequence ID" value="CAD2163857.1"/>
    <property type="molecule type" value="Genomic_DNA"/>
</dbReference>
<organism evidence="2 3">
    <name type="scientific">Meloidogyne enterolobii</name>
    <name type="common">Root-knot nematode worm</name>
    <name type="synonym">Meloidogyne mayaguensis</name>
    <dbReference type="NCBI Taxonomy" id="390850"/>
    <lineage>
        <taxon>Eukaryota</taxon>
        <taxon>Metazoa</taxon>
        <taxon>Ecdysozoa</taxon>
        <taxon>Nematoda</taxon>
        <taxon>Chromadorea</taxon>
        <taxon>Rhabditida</taxon>
        <taxon>Tylenchina</taxon>
        <taxon>Tylenchomorpha</taxon>
        <taxon>Tylenchoidea</taxon>
        <taxon>Meloidogynidae</taxon>
        <taxon>Meloidogyninae</taxon>
        <taxon>Meloidogyne</taxon>
    </lineage>
</organism>
<name>A0A6V7UQQ5_MELEN</name>
<evidence type="ECO:0000313" key="2">
    <source>
        <dbReference type="EMBL" id="CAD2163857.1"/>
    </source>
</evidence>
<protein>
    <submittedName>
        <fullName evidence="2">Uncharacterized protein</fullName>
    </submittedName>
</protein>